<accession>A0A0A9DV68</accession>
<proteinExistence type="predicted"/>
<evidence type="ECO:0000313" key="1">
    <source>
        <dbReference type="EMBL" id="JAD87637.1"/>
    </source>
</evidence>
<protein>
    <submittedName>
        <fullName evidence="1">Uncharacterized protein</fullName>
    </submittedName>
</protein>
<organism evidence="1">
    <name type="scientific">Arundo donax</name>
    <name type="common">Giant reed</name>
    <name type="synonym">Donax arundinaceus</name>
    <dbReference type="NCBI Taxonomy" id="35708"/>
    <lineage>
        <taxon>Eukaryota</taxon>
        <taxon>Viridiplantae</taxon>
        <taxon>Streptophyta</taxon>
        <taxon>Embryophyta</taxon>
        <taxon>Tracheophyta</taxon>
        <taxon>Spermatophyta</taxon>
        <taxon>Magnoliopsida</taxon>
        <taxon>Liliopsida</taxon>
        <taxon>Poales</taxon>
        <taxon>Poaceae</taxon>
        <taxon>PACMAD clade</taxon>
        <taxon>Arundinoideae</taxon>
        <taxon>Arundineae</taxon>
        <taxon>Arundo</taxon>
    </lineage>
</organism>
<reference evidence="1" key="1">
    <citation type="submission" date="2014-09" db="EMBL/GenBank/DDBJ databases">
        <authorList>
            <person name="Magalhaes I.L.F."/>
            <person name="Oliveira U."/>
            <person name="Santos F.R."/>
            <person name="Vidigal T.H.D.A."/>
            <person name="Brescovit A.D."/>
            <person name="Santos A.J."/>
        </authorList>
    </citation>
    <scope>NUCLEOTIDE SEQUENCE</scope>
    <source>
        <tissue evidence="1">Shoot tissue taken approximately 20 cm above the soil surface</tissue>
    </source>
</reference>
<sequence length="13" mass="1506">MWSPGLISDRSTR</sequence>
<dbReference type="EMBL" id="GBRH01210258">
    <property type="protein sequence ID" value="JAD87637.1"/>
    <property type="molecule type" value="Transcribed_RNA"/>
</dbReference>
<name>A0A0A9DV68_ARUDO</name>
<reference evidence="1" key="2">
    <citation type="journal article" date="2015" name="Data Brief">
        <title>Shoot transcriptome of the giant reed, Arundo donax.</title>
        <authorList>
            <person name="Barrero R.A."/>
            <person name="Guerrero F.D."/>
            <person name="Moolhuijzen P."/>
            <person name="Goolsby J.A."/>
            <person name="Tidwell J."/>
            <person name="Bellgard S.E."/>
            <person name="Bellgard M.I."/>
        </authorList>
    </citation>
    <scope>NUCLEOTIDE SEQUENCE</scope>
    <source>
        <tissue evidence="1">Shoot tissue taken approximately 20 cm above the soil surface</tissue>
    </source>
</reference>